<accession>A0A194QU89</accession>
<proteinExistence type="predicted"/>
<name>A0A194QU89_PAPMA</name>
<sequence>MKRQLSSLPALVDDIRLIKDELSELKIACDFSHAKVEEFNARLMDVESKVTQIGNTDLSTLHAELAKAKQDLSAQEQRSRLNNVEIKGIPLKKGENLFSVMDAIGRKIGYACPKSQINYISRVPMYNSNEKLNHR</sequence>
<reference evidence="1 2" key="1">
    <citation type="journal article" date="2015" name="Nat. Commun.">
        <title>Outbred genome sequencing and CRISPR/Cas9 gene editing in butterflies.</title>
        <authorList>
            <person name="Li X."/>
            <person name="Fan D."/>
            <person name="Zhang W."/>
            <person name="Liu G."/>
            <person name="Zhang L."/>
            <person name="Zhao L."/>
            <person name="Fang X."/>
            <person name="Chen L."/>
            <person name="Dong Y."/>
            <person name="Chen Y."/>
            <person name="Ding Y."/>
            <person name="Zhao R."/>
            <person name="Feng M."/>
            <person name="Zhu Y."/>
            <person name="Feng Y."/>
            <person name="Jiang X."/>
            <person name="Zhu D."/>
            <person name="Xiang H."/>
            <person name="Feng X."/>
            <person name="Li S."/>
            <person name="Wang J."/>
            <person name="Zhang G."/>
            <person name="Kronforst M.R."/>
            <person name="Wang W."/>
        </authorList>
    </citation>
    <scope>NUCLEOTIDE SEQUENCE [LARGE SCALE GENOMIC DNA]</scope>
    <source>
        <strain evidence="1">Ya'a_city_454_Pm</strain>
        <tissue evidence="1">Whole body</tissue>
    </source>
</reference>
<dbReference type="EMBL" id="KQ461191">
    <property type="protein sequence ID" value="KPJ07116.1"/>
    <property type="molecule type" value="Genomic_DNA"/>
</dbReference>
<organism evidence="1 2">
    <name type="scientific">Papilio machaon</name>
    <name type="common">Old World swallowtail butterfly</name>
    <dbReference type="NCBI Taxonomy" id="76193"/>
    <lineage>
        <taxon>Eukaryota</taxon>
        <taxon>Metazoa</taxon>
        <taxon>Ecdysozoa</taxon>
        <taxon>Arthropoda</taxon>
        <taxon>Hexapoda</taxon>
        <taxon>Insecta</taxon>
        <taxon>Pterygota</taxon>
        <taxon>Neoptera</taxon>
        <taxon>Endopterygota</taxon>
        <taxon>Lepidoptera</taxon>
        <taxon>Glossata</taxon>
        <taxon>Ditrysia</taxon>
        <taxon>Papilionoidea</taxon>
        <taxon>Papilionidae</taxon>
        <taxon>Papilioninae</taxon>
        <taxon>Papilio</taxon>
    </lineage>
</organism>
<protein>
    <submittedName>
        <fullName evidence="1">Uncharacterized protein</fullName>
    </submittedName>
</protein>
<dbReference type="Proteomes" id="UP000053240">
    <property type="component" value="Unassembled WGS sequence"/>
</dbReference>
<evidence type="ECO:0000313" key="1">
    <source>
        <dbReference type="EMBL" id="KPJ07116.1"/>
    </source>
</evidence>
<gene>
    <name evidence="1" type="ORF">RR48_07963</name>
</gene>
<keyword evidence="2" id="KW-1185">Reference proteome</keyword>
<dbReference type="AlphaFoldDB" id="A0A194QU89"/>
<evidence type="ECO:0000313" key="2">
    <source>
        <dbReference type="Proteomes" id="UP000053240"/>
    </source>
</evidence>
<dbReference type="InParanoid" id="A0A194QU89"/>